<reference evidence="1" key="1">
    <citation type="submission" date="2021-01" db="EMBL/GenBank/DDBJ databases">
        <title>Adiantum capillus-veneris genome.</title>
        <authorList>
            <person name="Fang Y."/>
            <person name="Liao Q."/>
        </authorList>
    </citation>
    <scope>NUCLEOTIDE SEQUENCE</scope>
    <source>
        <strain evidence="1">H3</strain>
        <tissue evidence="1">Leaf</tissue>
    </source>
</reference>
<sequence length="129" mass="14931">MHYYKLDAQHKVKVVDPTIFQILKIKFDTRNSLANINLETYELLLCESDSTCFILNSLEGHHGMSRLAIPRLIEAIENCPPITKLMDDMQFLIVKPPLQEDSFLCGWRVITNAKLMVEYTYCNPKRILG</sequence>
<organism evidence="1 2">
    <name type="scientific">Adiantum capillus-veneris</name>
    <name type="common">Maidenhair fern</name>
    <dbReference type="NCBI Taxonomy" id="13818"/>
    <lineage>
        <taxon>Eukaryota</taxon>
        <taxon>Viridiplantae</taxon>
        <taxon>Streptophyta</taxon>
        <taxon>Embryophyta</taxon>
        <taxon>Tracheophyta</taxon>
        <taxon>Polypodiopsida</taxon>
        <taxon>Polypodiidae</taxon>
        <taxon>Polypodiales</taxon>
        <taxon>Pteridineae</taxon>
        <taxon>Pteridaceae</taxon>
        <taxon>Vittarioideae</taxon>
        <taxon>Adiantum</taxon>
    </lineage>
</organism>
<accession>A0A9D4UH99</accession>
<comment type="caution">
    <text evidence="1">The sequence shown here is derived from an EMBL/GenBank/DDBJ whole genome shotgun (WGS) entry which is preliminary data.</text>
</comment>
<protein>
    <submittedName>
        <fullName evidence="1">Uncharacterized protein</fullName>
    </submittedName>
</protein>
<evidence type="ECO:0000313" key="2">
    <source>
        <dbReference type="Proteomes" id="UP000886520"/>
    </source>
</evidence>
<dbReference type="EMBL" id="JABFUD020000017">
    <property type="protein sequence ID" value="KAI5067785.1"/>
    <property type="molecule type" value="Genomic_DNA"/>
</dbReference>
<name>A0A9D4UH99_ADICA</name>
<dbReference type="SUPFAM" id="SSF54001">
    <property type="entry name" value="Cysteine proteinases"/>
    <property type="match status" value="1"/>
</dbReference>
<proteinExistence type="predicted"/>
<dbReference type="AlphaFoldDB" id="A0A9D4UH99"/>
<gene>
    <name evidence="1" type="ORF">GOP47_0018313</name>
</gene>
<dbReference type="OrthoDB" id="2006702at2759"/>
<dbReference type="InterPro" id="IPR038765">
    <property type="entry name" value="Papain-like_cys_pep_sf"/>
</dbReference>
<dbReference type="Proteomes" id="UP000886520">
    <property type="component" value="Chromosome 17"/>
</dbReference>
<keyword evidence="2" id="KW-1185">Reference proteome</keyword>
<evidence type="ECO:0000313" key="1">
    <source>
        <dbReference type="EMBL" id="KAI5067785.1"/>
    </source>
</evidence>